<dbReference type="InterPro" id="IPR011006">
    <property type="entry name" value="CheY-like_superfamily"/>
</dbReference>
<sequence length="129" mass="14401">MTEKKKLKVLIADDEAHLRLMFKSMALSMGAEVAGEAKNGAEAIDLFQTHRPHITLLDINMPVKTGVDALKEIMEVSPDALIIMLTSVADVKTVEKCLELGASNYLLKDTPLEEMKKLIKETWDEYKKA</sequence>
<evidence type="ECO:0000313" key="3">
    <source>
        <dbReference type="EMBL" id="TYT75194.1"/>
    </source>
</evidence>
<dbReference type="RefSeq" id="WP_139447186.1">
    <property type="nucleotide sequence ID" value="NZ_VDMB01000005.1"/>
</dbReference>
<keyword evidence="1" id="KW-0597">Phosphoprotein</keyword>
<gene>
    <name evidence="3" type="ORF">FIM25_05645</name>
</gene>
<organism evidence="3 4">
    <name type="scientific">Desulfobotulus mexicanus</name>
    <dbReference type="NCBI Taxonomy" id="2586642"/>
    <lineage>
        <taxon>Bacteria</taxon>
        <taxon>Pseudomonadati</taxon>
        <taxon>Thermodesulfobacteriota</taxon>
        <taxon>Desulfobacteria</taxon>
        <taxon>Desulfobacterales</taxon>
        <taxon>Desulfobacteraceae</taxon>
        <taxon>Desulfobotulus</taxon>
    </lineage>
</organism>
<dbReference type="EMBL" id="VDMB01000005">
    <property type="protein sequence ID" value="TYT75194.1"/>
    <property type="molecule type" value="Genomic_DNA"/>
</dbReference>
<dbReference type="AlphaFoldDB" id="A0A5Q4VBW6"/>
<comment type="caution">
    <text evidence="3">The sequence shown here is derived from an EMBL/GenBank/DDBJ whole genome shotgun (WGS) entry which is preliminary data.</text>
</comment>
<dbReference type="PANTHER" id="PTHR43228:SF1">
    <property type="entry name" value="TWO-COMPONENT RESPONSE REGULATOR ARR22"/>
    <property type="match status" value="1"/>
</dbReference>
<dbReference type="PROSITE" id="PS50110">
    <property type="entry name" value="RESPONSE_REGULATORY"/>
    <property type="match status" value="1"/>
</dbReference>
<reference evidence="3 4" key="1">
    <citation type="submission" date="2019-06" db="EMBL/GenBank/DDBJ databases">
        <title>Desulfobotulus mexicanus sp. nov., a novel sulfate-reducing bacterium isolated from the sediment of an alkaline crater lake in Mexico.</title>
        <authorList>
            <person name="Hirschler-Rea A."/>
        </authorList>
    </citation>
    <scope>NUCLEOTIDE SEQUENCE [LARGE SCALE GENOMIC DNA]</scope>
    <source>
        <strain evidence="3 4">PAR22N</strain>
    </source>
</reference>
<accession>A0A5Q4VBW6</accession>
<dbReference type="Proteomes" id="UP000321899">
    <property type="component" value="Unassembled WGS sequence"/>
</dbReference>
<name>A0A5Q4VBW6_9BACT</name>
<dbReference type="SUPFAM" id="SSF52172">
    <property type="entry name" value="CheY-like"/>
    <property type="match status" value="1"/>
</dbReference>
<evidence type="ECO:0000259" key="2">
    <source>
        <dbReference type="PROSITE" id="PS50110"/>
    </source>
</evidence>
<evidence type="ECO:0000256" key="1">
    <source>
        <dbReference type="PROSITE-ProRule" id="PRU00169"/>
    </source>
</evidence>
<dbReference type="InterPro" id="IPR052048">
    <property type="entry name" value="ST_Response_Regulator"/>
</dbReference>
<dbReference type="OrthoDB" id="9816469at2"/>
<dbReference type="PANTHER" id="PTHR43228">
    <property type="entry name" value="TWO-COMPONENT RESPONSE REGULATOR"/>
    <property type="match status" value="1"/>
</dbReference>
<dbReference type="CDD" id="cd17536">
    <property type="entry name" value="REC_YesN-like"/>
    <property type="match status" value="1"/>
</dbReference>
<feature type="domain" description="Response regulatory" evidence="2">
    <location>
        <begin position="8"/>
        <end position="123"/>
    </location>
</feature>
<dbReference type="Pfam" id="PF00072">
    <property type="entry name" value="Response_reg"/>
    <property type="match status" value="1"/>
</dbReference>
<dbReference type="SMART" id="SM00448">
    <property type="entry name" value="REC"/>
    <property type="match status" value="1"/>
</dbReference>
<evidence type="ECO:0000313" key="4">
    <source>
        <dbReference type="Proteomes" id="UP000321899"/>
    </source>
</evidence>
<dbReference type="Gene3D" id="3.40.50.2300">
    <property type="match status" value="1"/>
</dbReference>
<proteinExistence type="predicted"/>
<dbReference type="GO" id="GO:0000160">
    <property type="term" value="P:phosphorelay signal transduction system"/>
    <property type="evidence" value="ECO:0007669"/>
    <property type="project" value="InterPro"/>
</dbReference>
<keyword evidence="4" id="KW-1185">Reference proteome</keyword>
<dbReference type="InterPro" id="IPR001789">
    <property type="entry name" value="Sig_transdc_resp-reg_receiver"/>
</dbReference>
<feature type="modified residue" description="4-aspartylphosphate" evidence="1">
    <location>
        <position position="58"/>
    </location>
</feature>
<protein>
    <submittedName>
        <fullName evidence="3">Response regulator</fullName>
    </submittedName>
</protein>